<reference evidence="1" key="1">
    <citation type="journal article" date="2021" name="Genome Biol. Evol.">
        <title>A High-Quality Reference Genome for a Parasitic Bivalve with Doubly Uniparental Inheritance (Bivalvia: Unionida).</title>
        <authorList>
            <person name="Smith C.H."/>
        </authorList>
    </citation>
    <scope>NUCLEOTIDE SEQUENCE</scope>
    <source>
        <strain evidence="1">CHS0354</strain>
    </source>
</reference>
<accession>A0AAE0S7U0</accession>
<organism evidence="1 2">
    <name type="scientific">Potamilus streckersoni</name>
    <dbReference type="NCBI Taxonomy" id="2493646"/>
    <lineage>
        <taxon>Eukaryota</taxon>
        <taxon>Metazoa</taxon>
        <taxon>Spiralia</taxon>
        <taxon>Lophotrochozoa</taxon>
        <taxon>Mollusca</taxon>
        <taxon>Bivalvia</taxon>
        <taxon>Autobranchia</taxon>
        <taxon>Heteroconchia</taxon>
        <taxon>Palaeoheterodonta</taxon>
        <taxon>Unionida</taxon>
        <taxon>Unionoidea</taxon>
        <taxon>Unionidae</taxon>
        <taxon>Ambleminae</taxon>
        <taxon>Lampsilini</taxon>
        <taxon>Potamilus</taxon>
    </lineage>
</organism>
<evidence type="ECO:0000313" key="2">
    <source>
        <dbReference type="Proteomes" id="UP001195483"/>
    </source>
</evidence>
<reference evidence="1" key="3">
    <citation type="submission" date="2023-05" db="EMBL/GenBank/DDBJ databases">
        <authorList>
            <person name="Smith C.H."/>
        </authorList>
    </citation>
    <scope>NUCLEOTIDE SEQUENCE</scope>
    <source>
        <strain evidence="1">CHS0354</strain>
        <tissue evidence="1">Mantle</tissue>
    </source>
</reference>
<dbReference type="EMBL" id="JAEAOA010000559">
    <property type="protein sequence ID" value="KAK3586901.1"/>
    <property type="molecule type" value="Genomic_DNA"/>
</dbReference>
<keyword evidence="2" id="KW-1185">Reference proteome</keyword>
<dbReference type="Proteomes" id="UP001195483">
    <property type="component" value="Unassembled WGS sequence"/>
</dbReference>
<evidence type="ECO:0000313" key="1">
    <source>
        <dbReference type="EMBL" id="KAK3586901.1"/>
    </source>
</evidence>
<reference evidence="1" key="2">
    <citation type="journal article" date="2021" name="Genome Biol. Evol.">
        <title>Developing a high-quality reference genome for a parasitic bivalve with doubly uniparental inheritance (Bivalvia: Unionida).</title>
        <authorList>
            <person name="Smith C.H."/>
        </authorList>
    </citation>
    <scope>NUCLEOTIDE SEQUENCE</scope>
    <source>
        <strain evidence="1">CHS0354</strain>
        <tissue evidence="1">Mantle</tissue>
    </source>
</reference>
<protein>
    <submittedName>
        <fullName evidence="1">Uncharacterized protein</fullName>
    </submittedName>
</protein>
<comment type="caution">
    <text evidence="1">The sequence shown here is derived from an EMBL/GenBank/DDBJ whole genome shotgun (WGS) entry which is preliminary data.</text>
</comment>
<dbReference type="AlphaFoldDB" id="A0AAE0S7U0"/>
<proteinExistence type="predicted"/>
<gene>
    <name evidence="1" type="ORF">CHS0354_008493</name>
</gene>
<name>A0AAE0S7U0_9BIVA</name>
<sequence length="202" mass="22363">METIPKNYLKQTIAIDGEEGGHQKLVAHHPHGCQEIYFGNVPNCPRQANIMIMLKVKGCTKEIVDALQNGNSTLHLCNEISPEDVASEASKTPTGDIGEEIEVTEVARGRSKNAGGSYTWLAQEIMPDHGRFGVGKLLGRESHSGTSTQITPLEYTEEKFLNTEQILYDTKKGLIVDLIGIPPFTSAQTVKERKRKNSYPWN</sequence>